<accession>A0ABD1TPS9</accession>
<name>A0ABD1TPS9_9LAMI</name>
<evidence type="ECO:0000313" key="1">
    <source>
        <dbReference type="EMBL" id="KAL2514738.1"/>
    </source>
</evidence>
<organism evidence="1 2">
    <name type="scientific">Forsythia ovata</name>
    <dbReference type="NCBI Taxonomy" id="205694"/>
    <lineage>
        <taxon>Eukaryota</taxon>
        <taxon>Viridiplantae</taxon>
        <taxon>Streptophyta</taxon>
        <taxon>Embryophyta</taxon>
        <taxon>Tracheophyta</taxon>
        <taxon>Spermatophyta</taxon>
        <taxon>Magnoliopsida</taxon>
        <taxon>eudicotyledons</taxon>
        <taxon>Gunneridae</taxon>
        <taxon>Pentapetalae</taxon>
        <taxon>asterids</taxon>
        <taxon>lamiids</taxon>
        <taxon>Lamiales</taxon>
        <taxon>Oleaceae</taxon>
        <taxon>Forsythieae</taxon>
        <taxon>Forsythia</taxon>
    </lineage>
</organism>
<keyword evidence="2" id="KW-1185">Reference proteome</keyword>
<protein>
    <submittedName>
        <fullName evidence="1">Uncharacterized protein</fullName>
    </submittedName>
</protein>
<gene>
    <name evidence="1" type="ORF">Fot_28709</name>
</gene>
<reference evidence="2" key="1">
    <citation type="submission" date="2024-07" db="EMBL/GenBank/DDBJ databases">
        <title>Two chromosome-level genome assemblies of Korean endemic species Abeliophyllum distichum and Forsythia ovata (Oleaceae).</title>
        <authorList>
            <person name="Jang H."/>
        </authorList>
    </citation>
    <scope>NUCLEOTIDE SEQUENCE [LARGE SCALE GENOMIC DNA]</scope>
</reference>
<dbReference type="EMBL" id="JBFOLJ010000008">
    <property type="protein sequence ID" value="KAL2514738.1"/>
    <property type="molecule type" value="Genomic_DNA"/>
</dbReference>
<dbReference type="Proteomes" id="UP001604277">
    <property type="component" value="Unassembled WGS sequence"/>
</dbReference>
<comment type="caution">
    <text evidence="1">The sequence shown here is derived from an EMBL/GenBank/DDBJ whole genome shotgun (WGS) entry which is preliminary data.</text>
</comment>
<sequence>MDHCCYTKYVQIFGGVDGKQARRTNSSGLCSNCRSMCMLPTCITQVLVVQEKVEKSHETGVWKFSTGVFDELDFDITCYIGLLRDFQLCGTSSVTKFEKTRVDLNGVDNYRHNNLCQIRTKIIDQD</sequence>
<dbReference type="AlphaFoldDB" id="A0ABD1TPS9"/>
<proteinExistence type="predicted"/>
<evidence type="ECO:0000313" key="2">
    <source>
        <dbReference type="Proteomes" id="UP001604277"/>
    </source>
</evidence>